<sequence>METPTFRSRILDAEDGYSPRLQLELLLRSGIGSILSKPQWWLKWRSVLPAKRSGDEANATQTIADKWLDEIVTAVLENRFYWMTKHRQSWHIYALDAYKQVLLRRLVGYPEDDSEGREEKLRAFLQQAQTTVAFQLAFDHDVWPEGAFETLEMPETTTADDVARRLRHELETCRFFDSEEFQEQFKELDSMSVLSWYFSVLALSRRAKDQENGEWPETEDLPYADEDVRKRAIDLIKAAHRGDVTKESFLSQYPDADPRAEAVELVWFHVERASSQVESIRECVRATLDDVITQNDLMNSSSSKGFISPGPVMETWISDSIVASEVKAKFVDEVATLENVPEEAKDWHPGSNNQVLDLVHPSLYCCVLGETLQVPESDQEDTDLTPADRMNRIIFSSTEATESASDESSYQWIPSDFDIDDEGNVKIKSYINNLHPVHHQEMYQSIEHIFSGFVPMFDRALSWLANEDEPEPSFEDDGCDRDNYYHNAPMFPEMPAKLDLEGESPTPYSVKGTTLQVITKIAEIHLTPENPTYPGGAWHIEGTETENIVATETENIVATGIYYFGSENITESKLSFRVVVKAPEYAQSDYMGVATTYGLENENALMQSLGAATAIEDRCIVFPNTFQHKVEPFELADPSRPGVRKILAFFVVDPSQKILSTSVIPPQQADWLKEAQLEALRGVDRLPEAVAESTLSEMLARGMSLEQAKEHRERLMGERGPFNFDEYEEELTFSLCEH</sequence>
<feature type="domain" description="DUF4246" evidence="1">
    <location>
        <begin position="315"/>
        <end position="674"/>
    </location>
</feature>
<keyword evidence="3" id="KW-1185">Reference proteome</keyword>
<proteinExistence type="predicted"/>
<dbReference type="PANTHER" id="PTHR33119:SF1">
    <property type="entry name" value="FE2OG DIOXYGENASE DOMAIN-CONTAINING PROTEIN"/>
    <property type="match status" value="1"/>
</dbReference>
<dbReference type="Pfam" id="PF14033">
    <property type="entry name" value="DUF4246"/>
    <property type="match status" value="1"/>
</dbReference>
<dbReference type="InterPro" id="IPR049192">
    <property type="entry name" value="DUF4246_C"/>
</dbReference>
<dbReference type="EMBL" id="JAKCXM010000189">
    <property type="protein sequence ID" value="KAJ0399250.1"/>
    <property type="molecule type" value="Genomic_DNA"/>
</dbReference>
<dbReference type="PANTHER" id="PTHR33119">
    <property type="entry name" value="IFI3P"/>
    <property type="match status" value="1"/>
</dbReference>
<dbReference type="AlphaFoldDB" id="A0AAD5LZW8"/>
<evidence type="ECO:0000313" key="3">
    <source>
        <dbReference type="Proteomes" id="UP001209570"/>
    </source>
</evidence>
<evidence type="ECO:0000259" key="1">
    <source>
        <dbReference type="Pfam" id="PF14033"/>
    </source>
</evidence>
<protein>
    <recommendedName>
        <fullName evidence="1">DUF4246 domain-containing protein</fullName>
    </recommendedName>
</protein>
<organism evidence="2 3">
    <name type="scientific">Pythium insidiosum</name>
    <name type="common">Pythiosis disease agent</name>
    <dbReference type="NCBI Taxonomy" id="114742"/>
    <lineage>
        <taxon>Eukaryota</taxon>
        <taxon>Sar</taxon>
        <taxon>Stramenopiles</taxon>
        <taxon>Oomycota</taxon>
        <taxon>Peronosporomycetes</taxon>
        <taxon>Pythiales</taxon>
        <taxon>Pythiaceae</taxon>
        <taxon>Pythium</taxon>
    </lineage>
</organism>
<dbReference type="Proteomes" id="UP001209570">
    <property type="component" value="Unassembled WGS sequence"/>
</dbReference>
<gene>
    <name evidence="2" type="ORF">P43SY_007098</name>
</gene>
<comment type="caution">
    <text evidence="2">The sequence shown here is derived from an EMBL/GenBank/DDBJ whole genome shotgun (WGS) entry which is preliminary data.</text>
</comment>
<reference evidence="2" key="1">
    <citation type="submission" date="2021-12" db="EMBL/GenBank/DDBJ databases">
        <title>Prjna785345.</title>
        <authorList>
            <person name="Rujirawat T."/>
            <person name="Krajaejun T."/>
        </authorList>
    </citation>
    <scope>NUCLEOTIDE SEQUENCE</scope>
    <source>
        <strain evidence="2">Pi057C3</strain>
    </source>
</reference>
<evidence type="ECO:0000313" key="2">
    <source>
        <dbReference type="EMBL" id="KAJ0399250.1"/>
    </source>
</evidence>
<dbReference type="InterPro" id="IPR025340">
    <property type="entry name" value="DUF4246"/>
</dbReference>
<name>A0AAD5LZW8_PYTIN</name>
<accession>A0AAD5LZW8</accession>